<sequence>GGVGRFSNERSSFSTRQGCPLSPLLFVLSLEPLAEMIRTHPNIRGITAPLTELKISLFADDILLTLIDPPHSLKYTLDTVKEFGTLSGYKINWEKSEALPLNIHCHKIHINNLSFKWSPEGMKYLGVTLKSDISENVSFNFRNLITNIKHDLERWKSLPLTIWGRIDTLRMNVLPRITYLIAALPLSVDRGLFKEINKLFHNFIWRDKTPRISRKNLYIDRKSGGLGLPDVYNYYLALNSRYPLSWGYGSDLRKTRWENIEQEIINQLKVKMALALSVLGLLLVEQEQKRHFCISSHALPLLFLLAE</sequence>
<protein>
    <recommendedName>
        <fullName evidence="1">Reverse transcriptase domain-containing protein</fullName>
    </recommendedName>
</protein>
<evidence type="ECO:0000259" key="1">
    <source>
        <dbReference type="PROSITE" id="PS50878"/>
    </source>
</evidence>
<name>A0A3Q3GHV6_9LABR</name>
<dbReference type="Pfam" id="PF00078">
    <property type="entry name" value="RVT_1"/>
    <property type="match status" value="1"/>
</dbReference>
<accession>A0A3Q3GHV6</accession>
<dbReference type="AlphaFoldDB" id="A0A3Q3GHV6"/>
<organism evidence="2 3">
    <name type="scientific">Labrus bergylta</name>
    <name type="common">ballan wrasse</name>
    <dbReference type="NCBI Taxonomy" id="56723"/>
    <lineage>
        <taxon>Eukaryota</taxon>
        <taxon>Metazoa</taxon>
        <taxon>Chordata</taxon>
        <taxon>Craniata</taxon>
        <taxon>Vertebrata</taxon>
        <taxon>Euteleostomi</taxon>
        <taxon>Actinopterygii</taxon>
        <taxon>Neopterygii</taxon>
        <taxon>Teleostei</taxon>
        <taxon>Neoteleostei</taxon>
        <taxon>Acanthomorphata</taxon>
        <taxon>Eupercaria</taxon>
        <taxon>Labriformes</taxon>
        <taxon>Labridae</taxon>
        <taxon>Labrus</taxon>
    </lineage>
</organism>
<dbReference type="PANTHER" id="PTHR31635">
    <property type="entry name" value="REVERSE TRANSCRIPTASE DOMAIN-CONTAINING PROTEIN-RELATED"/>
    <property type="match status" value="1"/>
</dbReference>
<evidence type="ECO:0000313" key="2">
    <source>
        <dbReference type="Ensembl" id="ENSLBEP00000030343.1"/>
    </source>
</evidence>
<dbReference type="InParanoid" id="A0A3Q3GHV6"/>
<dbReference type="PROSITE" id="PS50878">
    <property type="entry name" value="RT_POL"/>
    <property type="match status" value="1"/>
</dbReference>
<dbReference type="InterPro" id="IPR000477">
    <property type="entry name" value="RT_dom"/>
</dbReference>
<proteinExistence type="predicted"/>
<reference evidence="2" key="1">
    <citation type="submission" date="2025-08" db="UniProtKB">
        <authorList>
            <consortium name="Ensembl"/>
        </authorList>
    </citation>
    <scope>IDENTIFICATION</scope>
</reference>
<dbReference type="Ensembl" id="ENSLBET00000031751.1">
    <property type="protein sequence ID" value="ENSLBEP00000030343.1"/>
    <property type="gene ID" value="ENSLBEG00000022922.1"/>
</dbReference>
<dbReference type="Proteomes" id="UP000261660">
    <property type="component" value="Unplaced"/>
</dbReference>
<reference evidence="2" key="2">
    <citation type="submission" date="2025-09" db="UniProtKB">
        <authorList>
            <consortium name="Ensembl"/>
        </authorList>
    </citation>
    <scope>IDENTIFICATION</scope>
</reference>
<feature type="domain" description="Reverse transcriptase" evidence="1">
    <location>
        <begin position="1"/>
        <end position="129"/>
    </location>
</feature>
<dbReference type="GeneTree" id="ENSGT00940000165023"/>
<dbReference type="PANTHER" id="PTHR31635:SF196">
    <property type="entry name" value="REVERSE TRANSCRIPTASE DOMAIN-CONTAINING PROTEIN-RELATED"/>
    <property type="match status" value="1"/>
</dbReference>
<keyword evidence="3" id="KW-1185">Reference proteome</keyword>
<evidence type="ECO:0000313" key="3">
    <source>
        <dbReference type="Proteomes" id="UP000261660"/>
    </source>
</evidence>
<dbReference type="STRING" id="56723.ENSLBEP00000030343"/>